<proteinExistence type="predicted"/>
<sequence>MQPQQQESVSKEADADTGHSLQGSDADSLKETAKSRMLMEGRVADVTPEKAVSFANGDTDGNIPHNEQNNEAQQPTKKEKDFGPRMTKKFLRDHCKQQKLYVTPYLNDTLYLHYKGCFVTIENLEEYTGLKCLWLECNGLQKIENLEAQTEMRCLFMHQNLIQKLENLEPLQKLDSLNLNNNYIKTIENLSCLKDLSTLQLAHNKVQTVQDIEHLKDCPSISILDLSHNKLDDPDILYVFEAMPNLRVLNLMGNEVIKKISNYRKIYIVRLKKLTYLDDRPVFPKDRACAEAWTVGGWDAEKEERQLWETRERRKIQDSIDALSEIRKKAEEKKRHKEMKENDEGVFSENGVGQNMDIPGESADPEMAGTAKQDLQESSERGKEQLASTDSDCNADKDEEIPSAIHVAEKQTNSMATCGALVTELENSETIETINLENHEKIYIADLPDLEEVEISETEDILTSQPVYRPKIEAISAASYESDSDLEDVEKLPAGKNLIEEIETTTANPEPDLFIRSSERQKLLKIKSMTIQEILLEPVSNNAETVAADGLQAPLIQEVLECLDTSDMNEPDKPTTCLIEELD</sequence>
<dbReference type="SMART" id="SM00365">
    <property type="entry name" value="LRR_SD22"/>
    <property type="match status" value="4"/>
</dbReference>
<keyword evidence="5" id="KW-0966">Cell projection</keyword>
<keyword evidence="8" id="KW-1185">Reference proteome</keyword>
<dbReference type="PANTHER" id="PTHR45973:SF9">
    <property type="entry name" value="LEUCINE-RICH REPEAT-CONTAINING PROTEIN 46"/>
    <property type="match status" value="1"/>
</dbReference>
<feature type="compositionally biased region" description="Polar residues" evidence="6">
    <location>
        <begin position="65"/>
        <end position="75"/>
    </location>
</feature>
<keyword evidence="2" id="KW-0433">Leucine-rich repeat</keyword>
<dbReference type="PANTHER" id="PTHR45973">
    <property type="entry name" value="PROTEIN PHOSPHATASE 1 REGULATORY SUBUNIT SDS22-RELATED"/>
    <property type="match status" value="1"/>
</dbReference>
<dbReference type="SUPFAM" id="SSF52075">
    <property type="entry name" value="Outer arm dynein light chain 1"/>
    <property type="match status" value="1"/>
</dbReference>
<dbReference type="InterPro" id="IPR001611">
    <property type="entry name" value="Leu-rich_rpt"/>
</dbReference>
<dbReference type="Proteomes" id="UP001369086">
    <property type="component" value="Unassembled WGS sequence"/>
</dbReference>
<evidence type="ECO:0000256" key="5">
    <source>
        <dbReference type="ARBA" id="ARBA00023273"/>
    </source>
</evidence>
<evidence type="ECO:0000256" key="4">
    <source>
        <dbReference type="ARBA" id="ARBA00023069"/>
    </source>
</evidence>
<evidence type="ECO:0000313" key="7">
    <source>
        <dbReference type="EMBL" id="KAK6477078.1"/>
    </source>
</evidence>
<protein>
    <submittedName>
        <fullName evidence="7">Dynein assembly factor 1</fullName>
    </submittedName>
</protein>
<feature type="compositionally biased region" description="Basic and acidic residues" evidence="6">
    <location>
        <begin position="331"/>
        <end position="343"/>
    </location>
</feature>
<feature type="region of interest" description="Disordered" evidence="6">
    <location>
        <begin position="1"/>
        <end position="81"/>
    </location>
</feature>
<evidence type="ECO:0000256" key="3">
    <source>
        <dbReference type="ARBA" id="ARBA00022737"/>
    </source>
</evidence>
<feature type="compositionally biased region" description="Basic and acidic residues" evidence="6">
    <location>
        <begin position="27"/>
        <end position="43"/>
    </location>
</feature>
<evidence type="ECO:0000256" key="6">
    <source>
        <dbReference type="SAM" id="MobiDB-lite"/>
    </source>
</evidence>
<evidence type="ECO:0000313" key="8">
    <source>
        <dbReference type="Proteomes" id="UP001369086"/>
    </source>
</evidence>
<evidence type="ECO:0000256" key="2">
    <source>
        <dbReference type="ARBA" id="ARBA00022614"/>
    </source>
</evidence>
<feature type="compositionally biased region" description="Basic and acidic residues" evidence="6">
    <location>
        <begin position="374"/>
        <end position="384"/>
    </location>
</feature>
<organism evidence="7 8">
    <name type="scientific">Huso huso</name>
    <name type="common">Beluga</name>
    <name type="synonym">Acipenser huso</name>
    <dbReference type="NCBI Taxonomy" id="61971"/>
    <lineage>
        <taxon>Eukaryota</taxon>
        <taxon>Metazoa</taxon>
        <taxon>Chordata</taxon>
        <taxon>Craniata</taxon>
        <taxon>Vertebrata</taxon>
        <taxon>Euteleostomi</taxon>
        <taxon>Actinopterygii</taxon>
        <taxon>Chondrostei</taxon>
        <taxon>Acipenseriformes</taxon>
        <taxon>Acipenseridae</taxon>
        <taxon>Huso</taxon>
    </lineage>
</organism>
<dbReference type="Pfam" id="PF14580">
    <property type="entry name" value="LRR_9"/>
    <property type="match status" value="1"/>
</dbReference>
<feature type="region of interest" description="Disordered" evidence="6">
    <location>
        <begin position="331"/>
        <end position="397"/>
    </location>
</feature>
<dbReference type="InterPro" id="IPR032675">
    <property type="entry name" value="LRR_dom_sf"/>
</dbReference>
<dbReference type="Gene3D" id="3.80.10.10">
    <property type="entry name" value="Ribonuclease Inhibitor"/>
    <property type="match status" value="2"/>
</dbReference>
<accession>A0ABR0YWV9</accession>
<reference evidence="7 8" key="1">
    <citation type="submission" date="2021-05" db="EMBL/GenBank/DDBJ databases">
        <authorList>
            <person name="Zahm M."/>
            <person name="Klopp C."/>
            <person name="Cabau C."/>
            <person name="Kuhl H."/>
            <person name="Suciu R."/>
            <person name="Ciorpac M."/>
            <person name="Holostenco D."/>
            <person name="Gessner J."/>
            <person name="Wuertz S."/>
            <person name="Hohne C."/>
            <person name="Stock M."/>
            <person name="Gislard M."/>
            <person name="Lluch J."/>
            <person name="Milhes M."/>
            <person name="Lampietro C."/>
            <person name="Lopez Roques C."/>
            <person name="Donnadieu C."/>
            <person name="Du K."/>
            <person name="Schartl M."/>
            <person name="Guiguen Y."/>
        </authorList>
    </citation>
    <scope>NUCLEOTIDE SEQUENCE [LARGE SCALE GENOMIC DNA]</scope>
    <source>
        <strain evidence="7">Hh-F2</strain>
        <tissue evidence="7">Blood</tissue>
    </source>
</reference>
<evidence type="ECO:0000256" key="1">
    <source>
        <dbReference type="ARBA" id="ARBA00004138"/>
    </source>
</evidence>
<gene>
    <name evidence="7" type="ORF">HHUSO_G21943</name>
</gene>
<dbReference type="InterPro" id="IPR050576">
    <property type="entry name" value="Cilia_flagella_integrity"/>
</dbReference>
<comment type="caution">
    <text evidence="7">The sequence shown here is derived from an EMBL/GenBank/DDBJ whole genome shotgun (WGS) entry which is preliminary data.</text>
</comment>
<dbReference type="EMBL" id="JAHFZB010000021">
    <property type="protein sequence ID" value="KAK6477078.1"/>
    <property type="molecule type" value="Genomic_DNA"/>
</dbReference>
<dbReference type="PROSITE" id="PS51450">
    <property type="entry name" value="LRR"/>
    <property type="match status" value="3"/>
</dbReference>
<name>A0ABR0YWV9_HUSHU</name>
<keyword evidence="3" id="KW-0677">Repeat</keyword>
<keyword evidence="4" id="KW-0969">Cilium</keyword>
<comment type="subcellular location">
    <subcellularLocation>
        <location evidence="1">Cell projection</location>
        <location evidence="1">Cilium</location>
    </subcellularLocation>
</comment>